<dbReference type="OrthoDB" id="3048298at2759"/>
<proteinExistence type="predicted"/>
<organism evidence="1 2">
    <name type="scientific">Armillaria gallica</name>
    <name type="common">Bulbous honey fungus</name>
    <name type="synonym">Armillaria bulbosa</name>
    <dbReference type="NCBI Taxonomy" id="47427"/>
    <lineage>
        <taxon>Eukaryota</taxon>
        <taxon>Fungi</taxon>
        <taxon>Dikarya</taxon>
        <taxon>Basidiomycota</taxon>
        <taxon>Agaricomycotina</taxon>
        <taxon>Agaricomycetes</taxon>
        <taxon>Agaricomycetidae</taxon>
        <taxon>Agaricales</taxon>
        <taxon>Marasmiineae</taxon>
        <taxon>Physalacriaceae</taxon>
        <taxon>Armillaria</taxon>
    </lineage>
</organism>
<reference evidence="2" key="1">
    <citation type="journal article" date="2017" name="Nat. Ecol. Evol.">
        <title>Genome expansion and lineage-specific genetic innovations in the forest pathogenic fungi Armillaria.</title>
        <authorList>
            <person name="Sipos G."/>
            <person name="Prasanna A.N."/>
            <person name="Walter M.C."/>
            <person name="O'Connor E."/>
            <person name="Balint B."/>
            <person name="Krizsan K."/>
            <person name="Kiss B."/>
            <person name="Hess J."/>
            <person name="Varga T."/>
            <person name="Slot J."/>
            <person name="Riley R."/>
            <person name="Boka B."/>
            <person name="Rigling D."/>
            <person name="Barry K."/>
            <person name="Lee J."/>
            <person name="Mihaltcheva S."/>
            <person name="LaButti K."/>
            <person name="Lipzen A."/>
            <person name="Waldron R."/>
            <person name="Moloney N.M."/>
            <person name="Sperisen C."/>
            <person name="Kredics L."/>
            <person name="Vagvoelgyi C."/>
            <person name="Patrignani A."/>
            <person name="Fitzpatrick D."/>
            <person name="Nagy I."/>
            <person name="Doyle S."/>
            <person name="Anderson J.B."/>
            <person name="Grigoriev I.V."/>
            <person name="Gueldener U."/>
            <person name="Muensterkoetter M."/>
            <person name="Nagy L.G."/>
        </authorList>
    </citation>
    <scope>NUCLEOTIDE SEQUENCE [LARGE SCALE GENOMIC DNA]</scope>
    <source>
        <strain evidence="2">Ar21-2</strain>
    </source>
</reference>
<dbReference type="OMA" id="IFASHQY"/>
<evidence type="ECO:0000313" key="2">
    <source>
        <dbReference type="Proteomes" id="UP000217790"/>
    </source>
</evidence>
<sequence>MDAVQLQQNVGRYDGTDTDEYSGLCIESGFVQGLAEGGEEGWLREGKLIVKDETFEIVAAHNYPIPEGTYTLLGSRPLSPSRQVQEQYWVAGKRLPDNKFQKLSVFQMNDLEEVERLKDLCNENPSRTILV</sequence>
<dbReference type="EMBL" id="KZ293665">
    <property type="protein sequence ID" value="PBK90575.1"/>
    <property type="molecule type" value="Genomic_DNA"/>
</dbReference>
<accession>A0A2H3D5Q1</accession>
<keyword evidence="2" id="KW-1185">Reference proteome</keyword>
<dbReference type="AlphaFoldDB" id="A0A2H3D5Q1"/>
<name>A0A2H3D5Q1_ARMGA</name>
<protein>
    <submittedName>
        <fullName evidence="1">Uncharacterized protein</fullName>
    </submittedName>
</protein>
<dbReference type="InParanoid" id="A0A2H3D5Q1"/>
<dbReference type="Proteomes" id="UP000217790">
    <property type="component" value="Unassembled WGS sequence"/>
</dbReference>
<evidence type="ECO:0000313" key="1">
    <source>
        <dbReference type="EMBL" id="PBK90575.1"/>
    </source>
</evidence>
<gene>
    <name evidence="1" type="ORF">ARMGADRAFT_1032564</name>
</gene>